<evidence type="ECO:0000256" key="1">
    <source>
        <dbReference type="SAM" id="Coils"/>
    </source>
</evidence>
<feature type="compositionally biased region" description="Basic residues" evidence="2">
    <location>
        <begin position="202"/>
        <end position="211"/>
    </location>
</feature>
<proteinExistence type="predicted"/>
<accession>A0A3P7GBV3</accession>
<evidence type="ECO:0000313" key="4">
    <source>
        <dbReference type="Proteomes" id="UP000270924"/>
    </source>
</evidence>
<evidence type="ECO:0000256" key="2">
    <source>
        <dbReference type="SAM" id="MobiDB-lite"/>
    </source>
</evidence>
<name>A0A3P7GBV3_WUCBA</name>
<feature type="compositionally biased region" description="Polar residues" evidence="2">
    <location>
        <begin position="1"/>
        <end position="19"/>
    </location>
</feature>
<sequence>MNESDNATTPSSYKSPSETKMNRQNERSTKTVLSEVTLNIGGAQDYGCLSVRKSEIESAKVIMEERGDMTSKRKKSNEQGNFNQIMGESWAETRRVCPGESNSRNVTPVREGMEEHLRDEKKDLSGEVKETTDVNRSVPEMEKKKAPQADEDAEYDIKREKDNQRCETAELELKILAEKKEMEMKFGPDLETKECVTESSLKKRKDKKGRKSSSATRTKRLIPDEKYWKASYEQERKIEEFHSDLVIRRDHYQKQLEETRNEKERLNIELLKVDEKISTLEKAAKKLENENAKYLSIIQDMRNNSAKQLEEQTSELRHSVKLRQMAKEQLHHSNETMATQLELMIKETCEDNFKLHALLENIEEAFGSRKLQEIRSEEFHQQLQKKLNELLKKFRIEAVSSDLTWLGEENMQYAIDIFEATMKTILQDEPCFHFLAERLAVFMDVGIKRDDMQLQLSKSGSENESAKSHESRDLATFKKKFRKKIRSMLKEYMEKQKNELSRNISAVISYLEGVEKKIDAVLTKRIEDMRETIALMDRKQSDLRKIEEALDYSSTLVKSISDERKIRLERKENLWDFDKENCKLKEDCNNLKSGYMKLERKMENIEKLHKQFCHPISALRMGQSEQMINSEDGCHKQAISKSPPVETIQSPALQCTTTSSGSVHYSPYIEENERHHEEIVRRRVMEEMSRNERNE</sequence>
<dbReference type="EMBL" id="UYWW01012237">
    <property type="protein sequence ID" value="VDM19932.1"/>
    <property type="molecule type" value="Genomic_DNA"/>
</dbReference>
<feature type="region of interest" description="Disordered" evidence="2">
    <location>
        <begin position="1"/>
        <end position="32"/>
    </location>
</feature>
<feature type="compositionally biased region" description="Basic and acidic residues" evidence="2">
    <location>
        <begin position="111"/>
        <end position="148"/>
    </location>
</feature>
<organism evidence="3 4">
    <name type="scientific">Wuchereria bancrofti</name>
    <dbReference type="NCBI Taxonomy" id="6293"/>
    <lineage>
        <taxon>Eukaryota</taxon>
        <taxon>Metazoa</taxon>
        <taxon>Ecdysozoa</taxon>
        <taxon>Nematoda</taxon>
        <taxon>Chromadorea</taxon>
        <taxon>Rhabditida</taxon>
        <taxon>Spirurina</taxon>
        <taxon>Spiruromorpha</taxon>
        <taxon>Filarioidea</taxon>
        <taxon>Onchocercidae</taxon>
        <taxon>Wuchereria</taxon>
    </lineage>
</organism>
<evidence type="ECO:0000313" key="3">
    <source>
        <dbReference type="EMBL" id="VDM19932.1"/>
    </source>
</evidence>
<feature type="region of interest" description="Disordered" evidence="2">
    <location>
        <begin position="197"/>
        <end position="218"/>
    </location>
</feature>
<reference evidence="3 4" key="1">
    <citation type="submission" date="2018-11" db="EMBL/GenBank/DDBJ databases">
        <authorList>
            <consortium name="Pathogen Informatics"/>
        </authorList>
    </citation>
    <scope>NUCLEOTIDE SEQUENCE [LARGE SCALE GENOMIC DNA]</scope>
</reference>
<dbReference type="OrthoDB" id="5855563at2759"/>
<dbReference type="AlphaFoldDB" id="A0A3P7GBV3"/>
<feature type="coiled-coil region" evidence="1">
    <location>
        <begin position="242"/>
        <end position="304"/>
    </location>
</feature>
<protein>
    <submittedName>
        <fullName evidence="3">Uncharacterized protein</fullName>
    </submittedName>
</protein>
<dbReference type="InParanoid" id="A0A3P7GBV3"/>
<gene>
    <name evidence="3" type="ORF">WBA_LOCUS10912</name>
</gene>
<dbReference type="Proteomes" id="UP000270924">
    <property type="component" value="Unassembled WGS sequence"/>
</dbReference>
<keyword evidence="1" id="KW-0175">Coiled coil</keyword>
<feature type="region of interest" description="Disordered" evidence="2">
    <location>
        <begin position="67"/>
        <end position="161"/>
    </location>
</feature>
<feature type="compositionally biased region" description="Basic and acidic residues" evidence="2">
    <location>
        <begin position="20"/>
        <end position="29"/>
    </location>
</feature>
<dbReference type="OMA" id="NCKLKED"/>
<keyword evidence="4" id="KW-1185">Reference proteome</keyword>